<dbReference type="GO" id="GO:0007165">
    <property type="term" value="P:signal transduction"/>
    <property type="evidence" value="ECO:0007669"/>
    <property type="project" value="TreeGrafter"/>
</dbReference>
<dbReference type="PANTHER" id="PTHR23257">
    <property type="entry name" value="SERINE-THREONINE PROTEIN KINASE"/>
    <property type="match status" value="1"/>
</dbReference>
<evidence type="ECO:0000313" key="7">
    <source>
        <dbReference type="EMBL" id="KAG7286216.1"/>
    </source>
</evidence>
<dbReference type="AlphaFoldDB" id="A0AAD4HWQ1"/>
<dbReference type="SUPFAM" id="SSF56112">
    <property type="entry name" value="Protein kinase-like (PK-like)"/>
    <property type="match status" value="1"/>
</dbReference>
<organism evidence="7 8">
    <name type="scientific">Staphylotrichum longicolle</name>
    <dbReference type="NCBI Taxonomy" id="669026"/>
    <lineage>
        <taxon>Eukaryota</taxon>
        <taxon>Fungi</taxon>
        <taxon>Dikarya</taxon>
        <taxon>Ascomycota</taxon>
        <taxon>Pezizomycotina</taxon>
        <taxon>Sordariomycetes</taxon>
        <taxon>Sordariomycetidae</taxon>
        <taxon>Sordariales</taxon>
        <taxon>Chaetomiaceae</taxon>
        <taxon>Staphylotrichum</taxon>
    </lineage>
</organism>
<feature type="binding site" evidence="3">
    <location>
        <position position="84"/>
    </location>
    <ligand>
        <name>ATP</name>
        <dbReference type="ChEBI" id="CHEBI:30616"/>
    </ligand>
</feature>
<dbReference type="SMART" id="SM00220">
    <property type="entry name" value="S_TKc"/>
    <property type="match status" value="1"/>
</dbReference>
<evidence type="ECO:0000256" key="4">
    <source>
        <dbReference type="RuleBase" id="RU000304"/>
    </source>
</evidence>
<name>A0AAD4HWQ1_9PEZI</name>
<dbReference type="PROSITE" id="PS00107">
    <property type="entry name" value="PROTEIN_KINASE_ATP"/>
    <property type="match status" value="1"/>
</dbReference>
<dbReference type="PROSITE" id="PS00108">
    <property type="entry name" value="PROTEIN_KINASE_ST"/>
    <property type="match status" value="1"/>
</dbReference>
<gene>
    <name evidence="7" type="ORF">NEMBOFW57_008522</name>
</gene>
<dbReference type="GO" id="GO:0004674">
    <property type="term" value="F:protein serine/threonine kinase activity"/>
    <property type="evidence" value="ECO:0007669"/>
    <property type="project" value="UniProtKB-KW"/>
</dbReference>
<proteinExistence type="inferred from homology"/>
<accession>A0AAD4HWQ1</accession>
<dbReference type="Pfam" id="PF00069">
    <property type="entry name" value="Pkinase"/>
    <property type="match status" value="1"/>
</dbReference>
<dbReference type="InterPro" id="IPR017441">
    <property type="entry name" value="Protein_kinase_ATP_BS"/>
</dbReference>
<feature type="compositionally biased region" description="Low complexity" evidence="5">
    <location>
        <begin position="1"/>
        <end position="16"/>
    </location>
</feature>
<evidence type="ECO:0000259" key="6">
    <source>
        <dbReference type="PROSITE" id="PS50011"/>
    </source>
</evidence>
<keyword evidence="1 3" id="KW-0547">Nucleotide-binding</keyword>
<evidence type="ECO:0000256" key="2">
    <source>
        <dbReference type="ARBA" id="ARBA00022840"/>
    </source>
</evidence>
<comment type="similarity">
    <text evidence="4">Belongs to the protein kinase superfamily.</text>
</comment>
<keyword evidence="8" id="KW-1185">Reference proteome</keyword>
<evidence type="ECO:0000313" key="8">
    <source>
        <dbReference type="Proteomes" id="UP001197093"/>
    </source>
</evidence>
<dbReference type="EMBL" id="JAHCVI010000004">
    <property type="protein sequence ID" value="KAG7286216.1"/>
    <property type="molecule type" value="Genomic_DNA"/>
</dbReference>
<dbReference type="InterPro" id="IPR050167">
    <property type="entry name" value="Ser_Thr_protein_kinase"/>
</dbReference>
<dbReference type="InterPro" id="IPR000719">
    <property type="entry name" value="Prot_kinase_dom"/>
</dbReference>
<evidence type="ECO:0000256" key="1">
    <source>
        <dbReference type="ARBA" id="ARBA00022741"/>
    </source>
</evidence>
<comment type="caution">
    <text evidence="7">The sequence shown here is derived from an EMBL/GenBank/DDBJ whole genome shotgun (WGS) entry which is preliminary data.</text>
</comment>
<sequence length="439" mass="48455">MSSRSSSIIPSAVSGSFGRRSRNRAAEGPSLTYAFACAVLPHKVHRFSKSDFRDTRILVGEGATSTVYKVLIQTPGREEAAAIKQKRLKGSWFDHDVSVESWLQTAYLDIRIMSHDSFRRTHNVVTALGYFWEPFEYTDGSPGLSPCLVLPLAMDEAPTLQHFFASLPKEGRAVGGALQFSLARDIANGLHELHSCGVVHGDLKPANILLFRETVDGPITAKLSDFSHSFIMSDYEGGKTKNLPRYTGTPPFVTPEVRRWEREMMATGNPSHLGESGLDMPNYYACDIFSLGDILRALATDGENLWRWLEGARHPDDVVHEFKEDDVLDHPSLYVGEIVAEVARFSFLTPHRAAAICECLEMCLQEDPEARGTALDVRNRLDEAEVEVGPSTLPRSQLAAMIQYIESSVDASPAARNLALSFLANLTADSDPSTVKEKP</sequence>
<dbReference type="GO" id="GO:0005524">
    <property type="term" value="F:ATP binding"/>
    <property type="evidence" value="ECO:0007669"/>
    <property type="project" value="UniProtKB-UniRule"/>
</dbReference>
<keyword evidence="4" id="KW-0723">Serine/threonine-protein kinase</keyword>
<evidence type="ECO:0000256" key="3">
    <source>
        <dbReference type="PROSITE-ProRule" id="PRU10141"/>
    </source>
</evidence>
<dbReference type="Proteomes" id="UP001197093">
    <property type="component" value="Unassembled WGS sequence"/>
</dbReference>
<keyword evidence="2 3" id="KW-0067">ATP-binding</keyword>
<dbReference type="InterPro" id="IPR008271">
    <property type="entry name" value="Ser/Thr_kinase_AS"/>
</dbReference>
<dbReference type="Gene3D" id="1.10.510.10">
    <property type="entry name" value="Transferase(Phosphotransferase) domain 1"/>
    <property type="match status" value="1"/>
</dbReference>
<keyword evidence="4" id="KW-0808">Transferase</keyword>
<dbReference type="PROSITE" id="PS50011">
    <property type="entry name" value="PROTEIN_KINASE_DOM"/>
    <property type="match status" value="1"/>
</dbReference>
<dbReference type="CDD" id="cd00180">
    <property type="entry name" value="PKc"/>
    <property type="match status" value="1"/>
</dbReference>
<dbReference type="InterPro" id="IPR011009">
    <property type="entry name" value="Kinase-like_dom_sf"/>
</dbReference>
<dbReference type="GO" id="GO:0005737">
    <property type="term" value="C:cytoplasm"/>
    <property type="evidence" value="ECO:0007669"/>
    <property type="project" value="TreeGrafter"/>
</dbReference>
<feature type="region of interest" description="Disordered" evidence="5">
    <location>
        <begin position="1"/>
        <end position="23"/>
    </location>
</feature>
<protein>
    <recommendedName>
        <fullName evidence="6">Protein kinase domain-containing protein</fullName>
    </recommendedName>
</protein>
<reference evidence="7" key="1">
    <citation type="submission" date="2023-02" db="EMBL/GenBank/DDBJ databases">
        <authorList>
            <person name="Palmer J.M."/>
        </authorList>
    </citation>
    <scope>NUCLEOTIDE SEQUENCE</scope>
    <source>
        <strain evidence="7">FW57</strain>
    </source>
</reference>
<keyword evidence="4" id="KW-0418">Kinase</keyword>
<feature type="domain" description="Protein kinase" evidence="6">
    <location>
        <begin position="53"/>
        <end position="386"/>
    </location>
</feature>
<evidence type="ECO:0000256" key="5">
    <source>
        <dbReference type="SAM" id="MobiDB-lite"/>
    </source>
</evidence>